<comment type="function">
    <text evidence="10">Inner membrane component of the type II secretion system required for the energy-dependent secretion of extracellular factors such as proteases and toxins from the periplasm.</text>
</comment>
<dbReference type="SUPFAM" id="SSF53067">
    <property type="entry name" value="Actin-like ATPase domain"/>
    <property type="match status" value="2"/>
</dbReference>
<dbReference type="Gene3D" id="3.30.420.370">
    <property type="match status" value="1"/>
</dbReference>
<evidence type="ECO:0000256" key="10">
    <source>
        <dbReference type="PIRNR" id="PIRNR015761"/>
    </source>
</evidence>
<protein>
    <recommendedName>
        <fullName evidence="10">Type II secretion system protein L</fullName>
        <shortName evidence="10">T2SS protein L</shortName>
    </recommendedName>
</protein>
<gene>
    <name evidence="13" type="primary">gspL</name>
    <name evidence="13" type="ORF">ACFO3I_01055</name>
</gene>
<evidence type="ECO:0000256" key="9">
    <source>
        <dbReference type="ARBA" id="ARBA00023136"/>
    </source>
</evidence>
<evidence type="ECO:0000259" key="11">
    <source>
        <dbReference type="Pfam" id="PF05134"/>
    </source>
</evidence>
<dbReference type="Pfam" id="PF05134">
    <property type="entry name" value="T2SSL"/>
    <property type="match status" value="1"/>
</dbReference>
<dbReference type="Pfam" id="PF12693">
    <property type="entry name" value="GspL_C"/>
    <property type="match status" value="1"/>
</dbReference>
<keyword evidence="4" id="KW-1003">Cell membrane</keyword>
<evidence type="ECO:0000313" key="13">
    <source>
        <dbReference type="EMBL" id="MFC4653602.1"/>
    </source>
</evidence>
<evidence type="ECO:0000256" key="4">
    <source>
        <dbReference type="ARBA" id="ARBA00022475"/>
    </source>
</evidence>
<evidence type="ECO:0000256" key="1">
    <source>
        <dbReference type="ARBA" id="ARBA00004377"/>
    </source>
</evidence>
<evidence type="ECO:0000256" key="5">
    <source>
        <dbReference type="ARBA" id="ARBA00022519"/>
    </source>
</evidence>
<feature type="domain" description="GspL periplasmic" evidence="12">
    <location>
        <begin position="240"/>
        <end position="395"/>
    </location>
</feature>
<sequence length="396" mass="44092">MTEQLIIRLNSQPDQPVIWLVWSAASAEVIASGQLKDSSELSALAERVGARPVVALVPASDVVMTKVALPGKPNRQLLQALPYMLEEEHAEDIEQLFLALGPCVQQEQSYWQQVALCKKTKLELWLQQLTDAGFSASRMLPDALLLPWSEQGASAIELAGQWLLRHSEWQATSVDSSWWADYLTLADLPLITSYSPWPEQLLQQVQLAEPELPLALLAGQLPQQSFNLLQGAYQPKKPQSKVWGLWKTSLLSAAACLLIYLSSVGLQVWQQGRELQSQRTELVQLYKSRFPGESTRDISRALARKTGGAGTGKDLSLFGLLQDVQRELTATEQVSLDNLRYDQKSHELRFQAQADSFQRFDSLKTRLEQQGFEVKQGALSNEGNKVVGTVSVRAKS</sequence>
<name>A0ABV9JGV9_9GAMM</name>
<feature type="domain" description="GspL cytoplasmic actin-ATPase-like" evidence="11">
    <location>
        <begin position="5"/>
        <end position="236"/>
    </location>
</feature>
<keyword evidence="3 10" id="KW-0813">Transport</keyword>
<keyword evidence="6" id="KW-0812">Transmembrane</keyword>
<keyword evidence="14" id="KW-1185">Reference proteome</keyword>
<evidence type="ECO:0000256" key="8">
    <source>
        <dbReference type="ARBA" id="ARBA00022989"/>
    </source>
</evidence>
<evidence type="ECO:0000259" key="12">
    <source>
        <dbReference type="Pfam" id="PF12693"/>
    </source>
</evidence>
<dbReference type="EMBL" id="JBHSGB010000001">
    <property type="protein sequence ID" value="MFC4653602.1"/>
    <property type="molecule type" value="Genomic_DNA"/>
</dbReference>
<evidence type="ECO:0000256" key="2">
    <source>
        <dbReference type="ARBA" id="ARBA00005318"/>
    </source>
</evidence>
<accession>A0ABV9JGV9</accession>
<reference evidence="14" key="1">
    <citation type="journal article" date="2019" name="Int. J. Syst. Evol. Microbiol.">
        <title>The Global Catalogue of Microorganisms (GCM) 10K type strain sequencing project: providing services to taxonomists for standard genome sequencing and annotation.</title>
        <authorList>
            <consortium name="The Broad Institute Genomics Platform"/>
            <consortium name="The Broad Institute Genome Sequencing Center for Infectious Disease"/>
            <person name="Wu L."/>
            <person name="Ma J."/>
        </authorList>
    </citation>
    <scope>NUCLEOTIDE SEQUENCE [LARGE SCALE GENOMIC DNA]</scope>
    <source>
        <strain evidence="14">DT28</strain>
    </source>
</reference>
<dbReference type="InterPro" id="IPR043129">
    <property type="entry name" value="ATPase_NBD"/>
</dbReference>
<comment type="caution">
    <text evidence="13">The sequence shown here is derived from an EMBL/GenBank/DDBJ whole genome shotgun (WGS) entry which is preliminary data.</text>
</comment>
<dbReference type="InterPro" id="IPR024230">
    <property type="entry name" value="GspL_cyto_dom"/>
</dbReference>
<dbReference type="Gene3D" id="3.30.1360.100">
    <property type="entry name" value="General secretion pathway protein M, EpsM"/>
    <property type="match status" value="1"/>
</dbReference>
<organism evidence="13 14">
    <name type="scientific">Rheinheimera marina</name>
    <dbReference type="NCBI Taxonomy" id="1774958"/>
    <lineage>
        <taxon>Bacteria</taxon>
        <taxon>Pseudomonadati</taxon>
        <taxon>Pseudomonadota</taxon>
        <taxon>Gammaproteobacteria</taxon>
        <taxon>Chromatiales</taxon>
        <taxon>Chromatiaceae</taxon>
        <taxon>Rheinheimera</taxon>
    </lineage>
</organism>
<comment type="subcellular location">
    <subcellularLocation>
        <location evidence="1">Cell inner membrane</location>
        <topology evidence="1">Single-pass membrane protein</topology>
    </subcellularLocation>
</comment>
<dbReference type="Gene3D" id="3.30.420.380">
    <property type="match status" value="1"/>
</dbReference>
<comment type="similarity">
    <text evidence="2 10">Belongs to the GSP L family.</text>
</comment>
<dbReference type="PIRSF" id="PIRSF015761">
    <property type="entry name" value="Protein_L"/>
    <property type="match status" value="1"/>
</dbReference>
<dbReference type="CDD" id="cd24017">
    <property type="entry name" value="ASKHA_T2SSL_N"/>
    <property type="match status" value="1"/>
</dbReference>
<keyword evidence="9" id="KW-0472">Membrane</keyword>
<evidence type="ECO:0000256" key="3">
    <source>
        <dbReference type="ARBA" id="ARBA00022448"/>
    </source>
</evidence>
<evidence type="ECO:0000313" key="14">
    <source>
        <dbReference type="Proteomes" id="UP001595962"/>
    </source>
</evidence>
<dbReference type="Proteomes" id="UP001595962">
    <property type="component" value="Unassembled WGS sequence"/>
</dbReference>
<evidence type="ECO:0000256" key="6">
    <source>
        <dbReference type="ARBA" id="ARBA00022692"/>
    </source>
</evidence>
<proteinExistence type="inferred from homology"/>
<evidence type="ECO:0000256" key="7">
    <source>
        <dbReference type="ARBA" id="ARBA00022927"/>
    </source>
</evidence>
<dbReference type="NCBIfam" id="TIGR01709">
    <property type="entry name" value="typeII_sec_gspL"/>
    <property type="match status" value="1"/>
</dbReference>
<dbReference type="RefSeq" id="WP_377331014.1">
    <property type="nucleotide sequence ID" value="NZ_JBHSGB010000001.1"/>
</dbReference>
<keyword evidence="5" id="KW-0997">Cell inner membrane</keyword>
<keyword evidence="7 10" id="KW-0653">Protein transport</keyword>
<keyword evidence="8" id="KW-1133">Transmembrane helix</keyword>
<dbReference type="InterPro" id="IPR007812">
    <property type="entry name" value="T2SS_protein-GspL"/>
</dbReference>
<dbReference type="InterPro" id="IPR025691">
    <property type="entry name" value="GspL_pp_dom"/>
</dbReference>